<keyword evidence="2" id="KW-1185">Reference proteome</keyword>
<name>A0A2H3JPH7_WOLCO</name>
<gene>
    <name evidence="1" type="ORF">WOLCODRAFT_159225</name>
</gene>
<protein>
    <submittedName>
        <fullName evidence="1">Uncharacterized protein</fullName>
    </submittedName>
</protein>
<evidence type="ECO:0000313" key="2">
    <source>
        <dbReference type="Proteomes" id="UP000218811"/>
    </source>
</evidence>
<dbReference type="Proteomes" id="UP000218811">
    <property type="component" value="Unassembled WGS sequence"/>
</dbReference>
<evidence type="ECO:0000313" key="1">
    <source>
        <dbReference type="EMBL" id="PCH39638.1"/>
    </source>
</evidence>
<reference evidence="1 2" key="1">
    <citation type="journal article" date="2012" name="Science">
        <title>The Paleozoic origin of enzymatic lignin decomposition reconstructed from 31 fungal genomes.</title>
        <authorList>
            <person name="Floudas D."/>
            <person name="Binder M."/>
            <person name="Riley R."/>
            <person name="Barry K."/>
            <person name="Blanchette R.A."/>
            <person name="Henrissat B."/>
            <person name="Martinez A.T."/>
            <person name="Otillar R."/>
            <person name="Spatafora J.W."/>
            <person name="Yadav J.S."/>
            <person name="Aerts A."/>
            <person name="Benoit I."/>
            <person name="Boyd A."/>
            <person name="Carlson A."/>
            <person name="Copeland A."/>
            <person name="Coutinho P.M."/>
            <person name="de Vries R.P."/>
            <person name="Ferreira P."/>
            <person name="Findley K."/>
            <person name="Foster B."/>
            <person name="Gaskell J."/>
            <person name="Glotzer D."/>
            <person name="Gorecki P."/>
            <person name="Heitman J."/>
            <person name="Hesse C."/>
            <person name="Hori C."/>
            <person name="Igarashi K."/>
            <person name="Jurgens J.A."/>
            <person name="Kallen N."/>
            <person name="Kersten P."/>
            <person name="Kohler A."/>
            <person name="Kuees U."/>
            <person name="Kumar T.K.A."/>
            <person name="Kuo A."/>
            <person name="LaButti K."/>
            <person name="Larrondo L.F."/>
            <person name="Lindquist E."/>
            <person name="Ling A."/>
            <person name="Lombard V."/>
            <person name="Lucas S."/>
            <person name="Lundell T."/>
            <person name="Martin R."/>
            <person name="McLaughlin D.J."/>
            <person name="Morgenstern I."/>
            <person name="Morin E."/>
            <person name="Murat C."/>
            <person name="Nagy L.G."/>
            <person name="Nolan M."/>
            <person name="Ohm R.A."/>
            <person name="Patyshakuliyeva A."/>
            <person name="Rokas A."/>
            <person name="Ruiz-Duenas F.J."/>
            <person name="Sabat G."/>
            <person name="Salamov A."/>
            <person name="Samejima M."/>
            <person name="Schmutz J."/>
            <person name="Slot J.C."/>
            <person name="St John F."/>
            <person name="Stenlid J."/>
            <person name="Sun H."/>
            <person name="Sun S."/>
            <person name="Syed K."/>
            <person name="Tsang A."/>
            <person name="Wiebenga A."/>
            <person name="Young D."/>
            <person name="Pisabarro A."/>
            <person name="Eastwood D.C."/>
            <person name="Martin F."/>
            <person name="Cullen D."/>
            <person name="Grigoriev I.V."/>
            <person name="Hibbett D.S."/>
        </authorList>
    </citation>
    <scope>NUCLEOTIDE SEQUENCE [LARGE SCALE GENOMIC DNA]</scope>
    <source>
        <strain evidence="1 2">MD-104</strain>
    </source>
</reference>
<dbReference type="AlphaFoldDB" id="A0A2H3JPH7"/>
<organism evidence="1 2">
    <name type="scientific">Wolfiporia cocos (strain MD-104)</name>
    <name type="common">Brown rot fungus</name>
    <dbReference type="NCBI Taxonomy" id="742152"/>
    <lineage>
        <taxon>Eukaryota</taxon>
        <taxon>Fungi</taxon>
        <taxon>Dikarya</taxon>
        <taxon>Basidiomycota</taxon>
        <taxon>Agaricomycotina</taxon>
        <taxon>Agaricomycetes</taxon>
        <taxon>Polyporales</taxon>
        <taxon>Phaeolaceae</taxon>
        <taxon>Wolfiporia</taxon>
    </lineage>
</organism>
<proteinExistence type="predicted"/>
<accession>A0A2H3JPH7</accession>
<dbReference type="EMBL" id="KB468020">
    <property type="protein sequence ID" value="PCH39638.1"/>
    <property type="molecule type" value="Genomic_DNA"/>
</dbReference>
<dbReference type="OrthoDB" id="3261690at2759"/>
<sequence length="336" mass="39522">MCWIYPGADSSDGNGSDDLYVPSEDELDEPCATGDHQGIYFLEGIVEDYGEARDRRRRGKEGGHGTYWLSNRRKVKEETLMYLYSVRSMNGLYKVFGFCCGFGEEPKTHLTWMRRHGNTLWLEHVRVEVPADFEFGLDEENIWMQPVVPLMTQKEDELKAPDADLEEEERGGLDHQVTLIWHQMLHDVIVLSLNGHSRQSPSYVTLTAAERDAVGMEVYQMFTLPFRGVVWLVAEKFESDMFDWVFPPRGTQVNLDSKQWPRATYMQEYQRLMTRTRTTWDMERIWTKLWGLFRQLWWFPDVQKDQMWKVNKPRSGQQMVLPEGVMTGQPWMIVNR</sequence>